<geneLocation type="plasmid" evidence="2 3">
    <name>unnamed</name>
</geneLocation>
<reference evidence="1" key="2">
    <citation type="journal article" date="2022" name="BMC Genomics">
        <title>Comparative genome analysis of mycobacteria focusing on tRNA and non-coding RNA.</title>
        <authorList>
            <person name="Behra P.R.K."/>
            <person name="Pettersson B.M.F."/>
            <person name="Ramesh M."/>
            <person name="Das S."/>
            <person name="Dasgupta S."/>
            <person name="Kirsebom L.A."/>
        </authorList>
    </citation>
    <scope>NUCLEOTIDE SEQUENCE</scope>
    <source>
        <strain evidence="1">DSM 45406</strain>
    </source>
</reference>
<name>A0A9X2YFZ8_9MYCO</name>
<evidence type="ECO:0000313" key="2">
    <source>
        <dbReference type="EMBL" id="ULP39922.1"/>
    </source>
</evidence>
<protein>
    <submittedName>
        <fullName evidence="1">Uncharacterized protein</fullName>
    </submittedName>
</protein>
<dbReference type="EMBL" id="CP092428">
    <property type="protein sequence ID" value="ULP39922.1"/>
    <property type="molecule type" value="Genomic_DNA"/>
</dbReference>
<dbReference type="EMBL" id="JACKRN010000638">
    <property type="protein sequence ID" value="MCV7072006.1"/>
    <property type="molecule type" value="Genomic_DNA"/>
</dbReference>
<organism evidence="1 4">
    <name type="scientific">Mycolicibacterium rufum</name>
    <dbReference type="NCBI Taxonomy" id="318424"/>
    <lineage>
        <taxon>Bacteria</taxon>
        <taxon>Bacillati</taxon>
        <taxon>Actinomycetota</taxon>
        <taxon>Actinomycetes</taxon>
        <taxon>Mycobacteriales</taxon>
        <taxon>Mycobacteriaceae</taxon>
        <taxon>Mycolicibacterium</taxon>
    </lineage>
</organism>
<keyword evidence="3" id="KW-1185">Reference proteome</keyword>
<keyword evidence="2" id="KW-0614">Plasmid</keyword>
<dbReference type="AlphaFoldDB" id="A0A9X2YFZ8"/>
<evidence type="ECO:0000313" key="4">
    <source>
        <dbReference type="Proteomes" id="UP001140272"/>
    </source>
</evidence>
<evidence type="ECO:0000313" key="1">
    <source>
        <dbReference type="EMBL" id="MCV7072006.1"/>
    </source>
</evidence>
<reference evidence="2" key="3">
    <citation type="submission" date="2022-08" db="EMBL/GenBank/DDBJ databases">
        <title>Whole genome sequencing of non-tuberculosis mycobacteria type-strains.</title>
        <authorList>
            <person name="Igarashi Y."/>
            <person name="Osugi A."/>
            <person name="Mitarai S."/>
        </authorList>
    </citation>
    <scope>NUCLEOTIDE SEQUENCE</scope>
    <source>
        <strain evidence="2">JCM 16372</strain>
        <plasmid evidence="2">unnamed</plasmid>
    </source>
</reference>
<sequence>MPIAALECVEREINVVDGGIAYSAGAEDDDVLSLIRADAAGRQVTNSWARDDELVSTASVHNTCVALLIGKERAD</sequence>
<dbReference type="RefSeq" id="WP_043415982.1">
    <property type="nucleotide sequence ID" value="NZ_CP092428.2"/>
</dbReference>
<proteinExistence type="predicted"/>
<dbReference type="Proteomes" id="UP001140272">
    <property type="component" value="Unassembled WGS sequence"/>
</dbReference>
<gene>
    <name evidence="1" type="ORF">H7H73_18105</name>
    <name evidence="2" type="ORF">MJO55_28825</name>
</gene>
<evidence type="ECO:0000313" key="3">
    <source>
        <dbReference type="Proteomes" id="UP001055159"/>
    </source>
</evidence>
<accession>A0A9X2YFZ8</accession>
<dbReference type="Proteomes" id="UP001055159">
    <property type="component" value="Plasmid unnamed"/>
</dbReference>
<reference evidence="1" key="1">
    <citation type="submission" date="2020-07" db="EMBL/GenBank/DDBJ databases">
        <authorList>
            <person name="Pettersson B.M.F."/>
            <person name="Behra P.R.K."/>
            <person name="Ramesh M."/>
            <person name="Das S."/>
            <person name="Dasgupta S."/>
            <person name="Kirsebom L.A."/>
        </authorList>
    </citation>
    <scope>NUCLEOTIDE SEQUENCE</scope>
    <source>
        <strain evidence="1">DSM 45406</strain>
    </source>
</reference>